<name>A0A3P5YXM2_BRACM</name>
<keyword evidence="6" id="KW-0238">DNA-binding</keyword>
<evidence type="ECO:0000256" key="3">
    <source>
        <dbReference type="ARBA" id="ARBA00022771"/>
    </source>
</evidence>
<feature type="domain" description="GATA-type" evidence="12">
    <location>
        <begin position="37"/>
        <end position="84"/>
    </location>
</feature>
<keyword evidence="3 11" id="KW-0863">Zinc-finger</keyword>
<evidence type="ECO:0000256" key="11">
    <source>
        <dbReference type="PROSITE-ProRule" id="PRU00094"/>
    </source>
</evidence>
<dbReference type="PANTHER" id="PTHR47172">
    <property type="entry name" value="OS01G0976800 PROTEIN"/>
    <property type="match status" value="1"/>
</dbReference>
<evidence type="ECO:0000256" key="9">
    <source>
        <dbReference type="ARBA" id="ARBA00024019"/>
    </source>
</evidence>
<protein>
    <recommendedName>
        <fullName evidence="12">GATA-type domain-containing protein</fullName>
    </recommendedName>
</protein>
<dbReference type="AlphaFoldDB" id="A0A3P5YXM2"/>
<evidence type="ECO:0000256" key="10">
    <source>
        <dbReference type="ARBA" id="ARBA00037539"/>
    </source>
</evidence>
<evidence type="ECO:0000259" key="12">
    <source>
        <dbReference type="PROSITE" id="PS50114"/>
    </source>
</evidence>
<keyword evidence="8" id="KW-0539">Nucleus</keyword>
<evidence type="ECO:0000256" key="6">
    <source>
        <dbReference type="ARBA" id="ARBA00023125"/>
    </source>
</evidence>
<comment type="subcellular location">
    <subcellularLocation>
        <location evidence="1">Nucleus</location>
    </subcellularLocation>
</comment>
<dbReference type="SUPFAM" id="SSF57716">
    <property type="entry name" value="Glucocorticoid receptor-like (DNA-binding domain)"/>
    <property type="match status" value="1"/>
</dbReference>
<dbReference type="EMBL" id="LS974622">
    <property type="protein sequence ID" value="CAG7872230.1"/>
    <property type="molecule type" value="Genomic_DNA"/>
</dbReference>
<dbReference type="InterPro" id="IPR000679">
    <property type="entry name" value="Znf_GATA"/>
</dbReference>
<evidence type="ECO:0000256" key="8">
    <source>
        <dbReference type="ARBA" id="ARBA00023242"/>
    </source>
</evidence>
<accession>A0A3P5YXM2</accession>
<reference evidence="14" key="1">
    <citation type="submission" date="2018-11" db="EMBL/GenBank/DDBJ databases">
        <authorList>
            <consortium name="Genoscope - CEA"/>
            <person name="William W."/>
        </authorList>
    </citation>
    <scope>NUCLEOTIDE SEQUENCE</scope>
</reference>
<dbReference type="Pfam" id="PF00320">
    <property type="entry name" value="GATA"/>
    <property type="match status" value="1"/>
</dbReference>
<dbReference type="Gramene" id="A06p44700.2_BraZ1">
    <property type="protein sequence ID" value="A06p44700.2_BraZ1.CDS"/>
    <property type="gene ID" value="A06g44700.2_BraZ1"/>
</dbReference>
<evidence type="ECO:0000256" key="4">
    <source>
        <dbReference type="ARBA" id="ARBA00022833"/>
    </source>
</evidence>
<sequence length="137" mass="15564">MTKSKKRKQSCHSFSIYSSWLLWYSKGALITKMEEEKKTVRCCSECKTTKTPMWRGGPSGPKSLCNACGIRLRKQRRSELLSIRIIHSHKAYKKINPSPSSLSFSHGGVSLRKRRILKEEEQAALCLLLLSSNSAFT</sequence>
<dbReference type="PANTHER" id="PTHR47172:SF9">
    <property type="entry name" value="GATA TRANSCRIPTION FACTOR 23"/>
    <property type="match status" value="1"/>
</dbReference>
<comment type="function">
    <text evidence="10">Transcriptional regulator that specifically binds 5'-GATA-3' or 5'-GAT-3' motifs within gene promoters.</text>
</comment>
<evidence type="ECO:0000256" key="1">
    <source>
        <dbReference type="ARBA" id="ARBA00004123"/>
    </source>
</evidence>
<dbReference type="SMART" id="SM00401">
    <property type="entry name" value="ZnF_GATA"/>
    <property type="match status" value="1"/>
</dbReference>
<keyword evidence="7" id="KW-0804">Transcription</keyword>
<keyword evidence="2" id="KW-0479">Metal-binding</keyword>
<keyword evidence="5" id="KW-0805">Transcription regulation</keyword>
<dbReference type="Gene3D" id="3.30.50.10">
    <property type="entry name" value="Erythroid Transcription Factor GATA-1, subunit A"/>
    <property type="match status" value="1"/>
</dbReference>
<dbReference type="GO" id="GO:0005634">
    <property type="term" value="C:nucleus"/>
    <property type="evidence" value="ECO:0007669"/>
    <property type="project" value="UniProtKB-SubCell"/>
</dbReference>
<dbReference type="GO" id="GO:0006355">
    <property type="term" value="P:regulation of DNA-templated transcription"/>
    <property type="evidence" value="ECO:0007669"/>
    <property type="project" value="InterPro"/>
</dbReference>
<dbReference type="PROSITE" id="PS00344">
    <property type="entry name" value="GATA_ZN_FINGER_1"/>
    <property type="match status" value="1"/>
</dbReference>
<evidence type="ECO:0000256" key="7">
    <source>
        <dbReference type="ARBA" id="ARBA00023163"/>
    </source>
</evidence>
<keyword evidence="4" id="KW-0862">Zinc</keyword>
<organism evidence="14">
    <name type="scientific">Brassica campestris</name>
    <name type="common">Field mustard</name>
    <dbReference type="NCBI Taxonomy" id="3711"/>
    <lineage>
        <taxon>Eukaryota</taxon>
        <taxon>Viridiplantae</taxon>
        <taxon>Streptophyta</taxon>
        <taxon>Embryophyta</taxon>
        <taxon>Tracheophyta</taxon>
        <taxon>Spermatophyta</taxon>
        <taxon>Magnoliopsida</taxon>
        <taxon>eudicotyledons</taxon>
        <taxon>Gunneridae</taxon>
        <taxon>Pentapetalae</taxon>
        <taxon>rosids</taxon>
        <taxon>malvids</taxon>
        <taxon>Brassicales</taxon>
        <taxon>Brassicaceae</taxon>
        <taxon>Brassiceae</taxon>
        <taxon>Brassica</taxon>
    </lineage>
</organism>
<gene>
    <name evidence="14" type="ORF">BRAA06T26635Z</name>
    <name evidence="13" type="ORF">BRAPAZ1V2_A06P44700.2</name>
</gene>
<evidence type="ECO:0000256" key="2">
    <source>
        <dbReference type="ARBA" id="ARBA00022723"/>
    </source>
</evidence>
<evidence type="ECO:0000256" key="5">
    <source>
        <dbReference type="ARBA" id="ARBA00023015"/>
    </source>
</evidence>
<dbReference type="CDD" id="cd00202">
    <property type="entry name" value="ZnF_GATA"/>
    <property type="match status" value="1"/>
</dbReference>
<dbReference type="InterPro" id="IPR013088">
    <property type="entry name" value="Znf_NHR/GATA"/>
</dbReference>
<dbReference type="GO" id="GO:0008270">
    <property type="term" value="F:zinc ion binding"/>
    <property type="evidence" value="ECO:0007669"/>
    <property type="project" value="UniProtKB-KW"/>
</dbReference>
<evidence type="ECO:0000313" key="13">
    <source>
        <dbReference type="EMBL" id="CAG7872230.1"/>
    </source>
</evidence>
<dbReference type="Proteomes" id="UP000694005">
    <property type="component" value="Chromosome A06"/>
</dbReference>
<comment type="similarity">
    <text evidence="9">Belongs to the type IV zinc-finger family. Class B subfamily.</text>
</comment>
<proteinExistence type="inferred from homology"/>
<dbReference type="EMBL" id="LR031569">
    <property type="protein sequence ID" value="VDC68095.1"/>
    <property type="molecule type" value="Genomic_DNA"/>
</dbReference>
<dbReference type="GO" id="GO:0000976">
    <property type="term" value="F:transcription cis-regulatory region binding"/>
    <property type="evidence" value="ECO:0007669"/>
    <property type="project" value="UniProtKB-ARBA"/>
</dbReference>
<dbReference type="PROSITE" id="PS50114">
    <property type="entry name" value="GATA_ZN_FINGER_2"/>
    <property type="match status" value="1"/>
</dbReference>
<dbReference type="FunFam" id="3.30.50.10:FF:000055">
    <property type="entry name" value="GATA transcription factor 21"/>
    <property type="match status" value="1"/>
</dbReference>
<evidence type="ECO:0000313" key="14">
    <source>
        <dbReference type="EMBL" id="VDC68095.1"/>
    </source>
</evidence>